<dbReference type="InterPro" id="IPR032106">
    <property type="entry name" value="2-oxogl_dehyd_N"/>
</dbReference>
<protein>
    <recommendedName>
        <fullName evidence="4">oxoglutarate dehydrogenase (succinyl-transferring)</fullName>
        <ecNumber evidence="4">1.2.4.2</ecNumber>
    </recommendedName>
</protein>
<feature type="domain" description="Transketolase-like pyrimidine-binding" evidence="7">
    <location>
        <begin position="580"/>
        <end position="773"/>
    </location>
</feature>
<dbReference type="Pfam" id="PF00676">
    <property type="entry name" value="E1_dh"/>
    <property type="match status" value="1"/>
</dbReference>
<evidence type="ECO:0000256" key="4">
    <source>
        <dbReference type="ARBA" id="ARBA00012280"/>
    </source>
</evidence>
<keyword evidence="5 8" id="KW-0560">Oxidoreductase</keyword>
<dbReference type="GO" id="GO:0006099">
    <property type="term" value="P:tricarboxylic acid cycle"/>
    <property type="evidence" value="ECO:0007669"/>
    <property type="project" value="TreeGrafter"/>
</dbReference>
<dbReference type="PANTHER" id="PTHR23152:SF4">
    <property type="entry name" value="2-OXOADIPATE DEHYDROGENASE COMPLEX COMPONENT E1"/>
    <property type="match status" value="1"/>
</dbReference>
<evidence type="ECO:0000256" key="6">
    <source>
        <dbReference type="ARBA" id="ARBA00023052"/>
    </source>
</evidence>
<comment type="similarity">
    <text evidence="3">Belongs to the alpha-ketoglutarate dehydrogenase family.</text>
</comment>
<dbReference type="NCBIfam" id="TIGR00239">
    <property type="entry name" value="2oxo_dh_E1"/>
    <property type="match status" value="1"/>
</dbReference>
<dbReference type="Proteomes" id="UP000500938">
    <property type="component" value="Chromosome"/>
</dbReference>
<dbReference type="InterPro" id="IPR029061">
    <property type="entry name" value="THDP-binding"/>
</dbReference>
<evidence type="ECO:0000256" key="2">
    <source>
        <dbReference type="ARBA" id="ARBA00003906"/>
    </source>
</evidence>
<dbReference type="GO" id="GO:0004591">
    <property type="term" value="F:oxoglutarate dehydrogenase (succinyl-transferring) activity"/>
    <property type="evidence" value="ECO:0007669"/>
    <property type="project" value="UniProtKB-EC"/>
</dbReference>
<dbReference type="Gene3D" id="1.10.287.1150">
    <property type="entry name" value="TPP helical domain"/>
    <property type="match status" value="1"/>
</dbReference>
<dbReference type="Pfam" id="PF02779">
    <property type="entry name" value="Transket_pyr"/>
    <property type="match status" value="1"/>
</dbReference>
<dbReference type="InterPro" id="IPR011603">
    <property type="entry name" value="2oxoglutarate_DH_E1"/>
</dbReference>
<dbReference type="NCBIfam" id="NF008907">
    <property type="entry name" value="PRK12270.1"/>
    <property type="match status" value="1"/>
</dbReference>
<evidence type="ECO:0000313" key="9">
    <source>
        <dbReference type="Proteomes" id="UP000500938"/>
    </source>
</evidence>
<proteinExistence type="inferred from homology"/>
<dbReference type="PIRSF" id="PIRSF000157">
    <property type="entry name" value="Oxoglu_dh_E1"/>
    <property type="match status" value="1"/>
</dbReference>
<dbReference type="SUPFAM" id="SSF52518">
    <property type="entry name" value="Thiamin diphosphate-binding fold (THDP-binding)"/>
    <property type="match status" value="2"/>
</dbReference>
<evidence type="ECO:0000259" key="7">
    <source>
        <dbReference type="SMART" id="SM00861"/>
    </source>
</evidence>
<comment type="cofactor">
    <cofactor evidence="1">
        <name>thiamine diphosphate</name>
        <dbReference type="ChEBI" id="CHEBI:58937"/>
    </cofactor>
</comment>
<dbReference type="GO" id="GO:0045252">
    <property type="term" value="C:oxoglutarate dehydrogenase complex"/>
    <property type="evidence" value="ECO:0007669"/>
    <property type="project" value="TreeGrafter"/>
</dbReference>
<dbReference type="EC" id="1.2.4.2" evidence="4"/>
<evidence type="ECO:0000256" key="3">
    <source>
        <dbReference type="ARBA" id="ARBA00006936"/>
    </source>
</evidence>
<dbReference type="NCBIfam" id="NF006914">
    <property type="entry name" value="PRK09404.1"/>
    <property type="match status" value="1"/>
</dbReference>
<sequence length="934" mass="103117">MTAAITSVFNDGIFAEQFERYRHDPASVDETWRQYFRIAESLFGQGAAAPLAPPSVTPTAAATGGATYDVAFLRKVAAAASLQHAIRSYGHYAVQLDPLGTPPPGAEDLSPEYWGLTEEDLRAIPGEALGDARFATAADAIARKRAVYAGRIGCEVWHLEVDEERDWFQRTFRDGVLTRDLTPDEKKDMLRRLNQVDGLERFIGRAYQGYKRFSVEGTDTLIPMLDEVIRESGRSGAREIVIGMAHRGRLNVLTNVMGKPFESLFAEFEGRHDHVDGNATGDVKYHMGFVGSRDVDGKAVTLRLAPNPSHLEVVNPVIEGMVRALQRVPGRSGERDELAVVPVAIHGDAAFPGEGIVAETLNIANLKAYRTGGTIHIIVNNQVGFTTDPTDARSTHYASDLAKGFEMPTFHVNADDAQACITAVRLACAYRATFKKDVLIDLVGYRRHGHNEGDEPMYTQPTRSAQIRKHPTVPQVWASRLVAEGVITEAEAAEVEQTVSQNYAEIHSRFKQSLLSSEKHAPWPAEPVSAPKAVATNVPVEKLQYVNEALLTWPADLKPNPRLAKQLERRRETMGEQGGIEWGHAEALAFGTLLIDGMSVRLTGQDAERGTFSHRHAVLSDSENGRKYAPLANLPGAKGVFEIFNSALSETAVLAFEYGFSTVATDALTLWEAQFGDFVNVAQPIIDQFIVADRAKWGQDSGVVMLLPHGYEGQGPEHSSARLERFLQMCAEGNLTVAYCSTPAQYFHLLRRQALRKSRRPLICMQPKSLLRLPQAASKLEDLSQGGFQSVIDDPIASQHRDDVRRIVFCTGKLYYDMSLAATRNPNVALVRVEELYPWPHEEIVRIMDLYPVIEQVVWAQEEPKNQGAWTYVQPRLRASAGASVGVRYVGRPERASPAEGYMDAHQAEQARIIAMVMDTGEVAAERSTMKVGQ</sequence>
<dbReference type="KEGG" id="ggr:HKW67_13160"/>
<comment type="function">
    <text evidence="2">E1 component of the 2-oxoglutarate dehydrogenase (OGDH) complex which catalyzes the decarboxylation of 2-oxoglutarate, the first step in the conversion of 2-oxoglutarate to succinyl-CoA and CO(2).</text>
</comment>
<dbReference type="SMART" id="SM00861">
    <property type="entry name" value="Transket_pyr"/>
    <property type="match status" value="1"/>
</dbReference>
<evidence type="ECO:0000256" key="5">
    <source>
        <dbReference type="ARBA" id="ARBA00023002"/>
    </source>
</evidence>
<dbReference type="Pfam" id="PF16870">
    <property type="entry name" value="OxoGdeHyase_C"/>
    <property type="match status" value="1"/>
</dbReference>
<evidence type="ECO:0000313" key="8">
    <source>
        <dbReference type="EMBL" id="QJR36384.1"/>
    </source>
</evidence>
<dbReference type="RefSeq" id="WP_171225816.1">
    <property type="nucleotide sequence ID" value="NZ_CP053085.1"/>
</dbReference>
<dbReference type="InterPro" id="IPR042179">
    <property type="entry name" value="KGD_C_sf"/>
</dbReference>
<dbReference type="GO" id="GO:0005829">
    <property type="term" value="C:cytosol"/>
    <property type="evidence" value="ECO:0007669"/>
    <property type="project" value="TreeGrafter"/>
</dbReference>
<dbReference type="GO" id="GO:0030976">
    <property type="term" value="F:thiamine pyrophosphate binding"/>
    <property type="evidence" value="ECO:0007669"/>
    <property type="project" value="InterPro"/>
</dbReference>
<reference evidence="8 9" key="1">
    <citation type="submission" date="2020-05" db="EMBL/GenBank/DDBJ databases">
        <title>Complete genome sequence of Gemmatimonas greenlandica TET16.</title>
        <authorList>
            <person name="Zeng Y."/>
        </authorList>
    </citation>
    <scope>NUCLEOTIDE SEQUENCE [LARGE SCALE GENOMIC DNA]</scope>
    <source>
        <strain evidence="8 9">TET16</strain>
    </source>
</reference>
<dbReference type="Pfam" id="PF16078">
    <property type="entry name" value="2-oxogl_dehyd_N"/>
    <property type="match status" value="1"/>
</dbReference>
<keyword evidence="6" id="KW-0786">Thiamine pyrophosphate</keyword>
<dbReference type="InterPro" id="IPR001017">
    <property type="entry name" value="DH_E1"/>
</dbReference>
<keyword evidence="9" id="KW-1185">Reference proteome</keyword>
<dbReference type="InterPro" id="IPR031717">
    <property type="entry name" value="ODO-1/KGD_C"/>
</dbReference>
<dbReference type="Gene3D" id="3.40.50.12470">
    <property type="match status" value="1"/>
</dbReference>
<evidence type="ECO:0000256" key="1">
    <source>
        <dbReference type="ARBA" id="ARBA00001964"/>
    </source>
</evidence>
<dbReference type="InterPro" id="IPR005475">
    <property type="entry name" value="Transketolase-like_Pyr-bd"/>
</dbReference>
<dbReference type="Gene3D" id="3.40.50.970">
    <property type="match status" value="1"/>
</dbReference>
<dbReference type="EMBL" id="CP053085">
    <property type="protein sequence ID" value="QJR36384.1"/>
    <property type="molecule type" value="Genomic_DNA"/>
</dbReference>
<dbReference type="PANTHER" id="PTHR23152">
    <property type="entry name" value="2-OXOGLUTARATE DEHYDROGENASE"/>
    <property type="match status" value="1"/>
</dbReference>
<gene>
    <name evidence="8" type="ORF">HKW67_13160</name>
</gene>
<dbReference type="CDD" id="cd02016">
    <property type="entry name" value="TPP_E1_OGDC_like"/>
    <property type="match status" value="1"/>
</dbReference>
<name>A0A6M4IMY8_9BACT</name>
<dbReference type="AlphaFoldDB" id="A0A6M4IMY8"/>
<dbReference type="Gene3D" id="3.40.50.11610">
    <property type="entry name" value="Multifunctional 2-oxoglutarate metabolism enzyme, C-terminal domain"/>
    <property type="match status" value="1"/>
</dbReference>
<accession>A0A6M4IMY8</accession>
<organism evidence="8 9">
    <name type="scientific">Gemmatimonas groenlandica</name>
    <dbReference type="NCBI Taxonomy" id="2732249"/>
    <lineage>
        <taxon>Bacteria</taxon>
        <taxon>Pseudomonadati</taxon>
        <taxon>Gemmatimonadota</taxon>
        <taxon>Gemmatimonadia</taxon>
        <taxon>Gemmatimonadales</taxon>
        <taxon>Gemmatimonadaceae</taxon>
        <taxon>Gemmatimonas</taxon>
    </lineage>
</organism>